<gene>
    <name evidence="3" type="ORF">IAD25_04880</name>
</gene>
<name>A0A9D1N7H0_9FIRM</name>
<protein>
    <recommendedName>
        <fullName evidence="5">GTPase</fullName>
    </recommendedName>
</protein>
<dbReference type="Pfam" id="PF02492">
    <property type="entry name" value="cobW"/>
    <property type="match status" value="1"/>
</dbReference>
<evidence type="ECO:0000313" key="4">
    <source>
        <dbReference type="Proteomes" id="UP000824130"/>
    </source>
</evidence>
<proteinExistence type="predicted"/>
<dbReference type="InterPro" id="IPR003495">
    <property type="entry name" value="CobW/HypB/UreG_nucleotide-bd"/>
</dbReference>
<accession>A0A9D1N7H0</accession>
<reference evidence="3" key="1">
    <citation type="submission" date="2020-10" db="EMBL/GenBank/DDBJ databases">
        <authorList>
            <person name="Gilroy R."/>
        </authorList>
    </citation>
    <scope>NUCLEOTIDE SEQUENCE</scope>
    <source>
        <strain evidence="3">ChiSjej4B22-8349</strain>
    </source>
</reference>
<dbReference type="AlphaFoldDB" id="A0A9D1N7H0"/>
<evidence type="ECO:0000259" key="2">
    <source>
        <dbReference type="Pfam" id="PF21537"/>
    </source>
</evidence>
<comment type="caution">
    <text evidence="3">The sequence shown here is derived from an EMBL/GenBank/DDBJ whole genome shotgun (WGS) entry which is preliminary data.</text>
</comment>
<dbReference type="SUPFAM" id="SSF52540">
    <property type="entry name" value="P-loop containing nucleoside triphosphate hydrolases"/>
    <property type="match status" value="1"/>
</dbReference>
<evidence type="ECO:0000259" key="1">
    <source>
        <dbReference type="Pfam" id="PF02492"/>
    </source>
</evidence>
<evidence type="ECO:0008006" key="5">
    <source>
        <dbReference type="Google" id="ProtNLM"/>
    </source>
</evidence>
<dbReference type="Pfam" id="PF21537">
    <property type="entry name" value="DUF1980_C"/>
    <property type="match status" value="1"/>
</dbReference>
<dbReference type="InterPro" id="IPR027417">
    <property type="entry name" value="P-loop_NTPase"/>
</dbReference>
<dbReference type="Proteomes" id="UP000824130">
    <property type="component" value="Unassembled WGS sequence"/>
</dbReference>
<feature type="domain" description="CobW/HypB/UreG nucleotide-binding" evidence="1">
    <location>
        <begin position="4"/>
        <end position="153"/>
    </location>
</feature>
<dbReference type="Gene3D" id="3.40.50.300">
    <property type="entry name" value="P-loop containing nucleotide triphosphate hydrolases"/>
    <property type="match status" value="1"/>
</dbReference>
<evidence type="ECO:0000313" key="3">
    <source>
        <dbReference type="EMBL" id="HIU96031.1"/>
    </source>
</evidence>
<sequence>METPVYVFTGLLESGKTTLIYEVAGEEDFLEPGTTVLVQCEEGEVPLSEEFLRKSSIVLLTAEEPEDLNEMLWKRIERDYQPTQVLVEYNGMWETEKLFDCGMPEDWYIGGIYTTINAETADMYMTNMRKMFMEPLKASNLVIINRCDEDIDKIKFRRTIKGLNPQCQLAFESRDGEMMENAVDEMPFDYRGDVVEIDDMDYGLWYVDAIEHPSRYMGKEIRFTAKFCASQEPGKDYFIPGRHVMTCCEDDIQFLGFICYFQKGQTEGFQHEDWVKVKVDFDFGEHEMYGYDEGPILSLVSIEPGEKPQQELVTFT</sequence>
<dbReference type="EMBL" id="DVOB01000108">
    <property type="protein sequence ID" value="HIU96031.1"/>
    <property type="molecule type" value="Genomic_DNA"/>
</dbReference>
<dbReference type="InterPro" id="IPR048447">
    <property type="entry name" value="DUF1980_C"/>
</dbReference>
<organism evidence="3 4">
    <name type="scientific">Candidatus Allocopromorpha excrementipullorum</name>
    <dbReference type="NCBI Taxonomy" id="2840743"/>
    <lineage>
        <taxon>Bacteria</taxon>
        <taxon>Bacillati</taxon>
        <taxon>Bacillota</taxon>
        <taxon>Clostridia</taxon>
        <taxon>Eubacteriales</taxon>
        <taxon>Eubacteriaceae</taxon>
        <taxon>Eubacteriaceae incertae sedis</taxon>
        <taxon>Candidatus Allocopromorpha</taxon>
    </lineage>
</organism>
<reference evidence="3" key="2">
    <citation type="journal article" date="2021" name="PeerJ">
        <title>Extensive microbial diversity within the chicken gut microbiome revealed by metagenomics and culture.</title>
        <authorList>
            <person name="Gilroy R."/>
            <person name="Ravi A."/>
            <person name="Getino M."/>
            <person name="Pursley I."/>
            <person name="Horton D.L."/>
            <person name="Alikhan N.F."/>
            <person name="Baker D."/>
            <person name="Gharbi K."/>
            <person name="Hall N."/>
            <person name="Watson M."/>
            <person name="Adriaenssens E.M."/>
            <person name="Foster-Nyarko E."/>
            <person name="Jarju S."/>
            <person name="Secka A."/>
            <person name="Antonio M."/>
            <person name="Oren A."/>
            <person name="Chaudhuri R.R."/>
            <person name="La Ragione R."/>
            <person name="Hildebrand F."/>
            <person name="Pallen M.J."/>
        </authorList>
    </citation>
    <scope>NUCLEOTIDE SEQUENCE</scope>
    <source>
        <strain evidence="3">ChiSjej4B22-8349</strain>
    </source>
</reference>
<feature type="domain" description="DUF1980" evidence="2">
    <location>
        <begin position="191"/>
        <end position="311"/>
    </location>
</feature>